<comment type="caution">
    <text evidence="11">The sequence shown here is derived from an EMBL/GenBank/DDBJ whole genome shotgun (WGS) entry which is preliminary data.</text>
</comment>
<evidence type="ECO:0000256" key="3">
    <source>
        <dbReference type="ARBA" id="ARBA00022598"/>
    </source>
</evidence>
<dbReference type="NCBIfam" id="TIGR00133">
    <property type="entry name" value="gatB"/>
    <property type="match status" value="1"/>
</dbReference>
<comment type="catalytic activity">
    <reaction evidence="8">
        <text>L-aspartyl-tRNA(Asn) + L-glutamine + ATP + H2O = L-asparaginyl-tRNA(Asn) + L-glutamate + ADP + phosphate + 2 H(+)</text>
        <dbReference type="Rhea" id="RHEA:14513"/>
        <dbReference type="Rhea" id="RHEA-COMP:9674"/>
        <dbReference type="Rhea" id="RHEA-COMP:9677"/>
        <dbReference type="ChEBI" id="CHEBI:15377"/>
        <dbReference type="ChEBI" id="CHEBI:15378"/>
        <dbReference type="ChEBI" id="CHEBI:29985"/>
        <dbReference type="ChEBI" id="CHEBI:30616"/>
        <dbReference type="ChEBI" id="CHEBI:43474"/>
        <dbReference type="ChEBI" id="CHEBI:58359"/>
        <dbReference type="ChEBI" id="CHEBI:78515"/>
        <dbReference type="ChEBI" id="CHEBI:78516"/>
        <dbReference type="ChEBI" id="CHEBI:456216"/>
    </reaction>
</comment>
<dbReference type="InterPro" id="IPR017958">
    <property type="entry name" value="Gln-tRNA_amidoTrfase_suB_CS"/>
</dbReference>
<dbReference type="NCBIfam" id="NF004012">
    <property type="entry name" value="PRK05477.1-2"/>
    <property type="match status" value="1"/>
</dbReference>
<evidence type="ECO:0000256" key="2">
    <source>
        <dbReference type="ARBA" id="ARBA00011123"/>
    </source>
</evidence>
<dbReference type="PROSITE" id="PS01234">
    <property type="entry name" value="GATB"/>
    <property type="match status" value="1"/>
</dbReference>
<dbReference type="InterPro" id="IPR017959">
    <property type="entry name" value="Asn/Gln-tRNA_amidoTrfase_suB/E"/>
</dbReference>
<dbReference type="InterPro" id="IPR023168">
    <property type="entry name" value="GatB_Yqey_C_2"/>
</dbReference>
<dbReference type="Pfam" id="PF02934">
    <property type="entry name" value="GatB_N"/>
    <property type="match status" value="1"/>
</dbReference>
<protein>
    <recommendedName>
        <fullName evidence="10">Asn/Gln amidotransferase domain-containing protein</fullName>
    </recommendedName>
</protein>
<dbReference type="InterPro" id="IPR004413">
    <property type="entry name" value="GatB"/>
</dbReference>
<evidence type="ECO:0000313" key="11">
    <source>
        <dbReference type="EMBL" id="KKM70018.1"/>
    </source>
</evidence>
<evidence type="ECO:0000256" key="9">
    <source>
        <dbReference type="ARBA" id="ARBA00047913"/>
    </source>
</evidence>
<evidence type="ECO:0000256" key="7">
    <source>
        <dbReference type="ARBA" id="ARBA00024799"/>
    </source>
</evidence>
<reference evidence="11" key="1">
    <citation type="journal article" date="2015" name="Nature">
        <title>Complex archaea that bridge the gap between prokaryotes and eukaryotes.</title>
        <authorList>
            <person name="Spang A."/>
            <person name="Saw J.H."/>
            <person name="Jorgensen S.L."/>
            <person name="Zaremba-Niedzwiedzka K."/>
            <person name="Martijn J."/>
            <person name="Lind A.E."/>
            <person name="van Eijk R."/>
            <person name="Schleper C."/>
            <person name="Guy L."/>
            <person name="Ettema T.J."/>
        </authorList>
    </citation>
    <scope>NUCLEOTIDE SEQUENCE</scope>
</reference>
<dbReference type="HAMAP" id="MF_00121">
    <property type="entry name" value="GatB"/>
    <property type="match status" value="1"/>
</dbReference>
<proteinExistence type="inferred from homology"/>
<dbReference type="Pfam" id="PF02637">
    <property type="entry name" value="GatB_Yqey"/>
    <property type="match status" value="1"/>
</dbReference>
<evidence type="ECO:0000256" key="1">
    <source>
        <dbReference type="ARBA" id="ARBA00005306"/>
    </source>
</evidence>
<organism evidence="11">
    <name type="scientific">marine sediment metagenome</name>
    <dbReference type="NCBI Taxonomy" id="412755"/>
    <lineage>
        <taxon>unclassified sequences</taxon>
        <taxon>metagenomes</taxon>
        <taxon>ecological metagenomes</taxon>
    </lineage>
</organism>
<dbReference type="SMART" id="SM00845">
    <property type="entry name" value="GatB_Yqey"/>
    <property type="match status" value="1"/>
</dbReference>
<keyword evidence="3" id="KW-0436">Ligase</keyword>
<accession>A0A0F9JK71</accession>
<comment type="subunit">
    <text evidence="2">Heterotrimer of A, B and C subunits.</text>
</comment>
<dbReference type="InterPro" id="IPR006075">
    <property type="entry name" value="Asn/Gln-tRNA_Trfase_suB/E_cat"/>
</dbReference>
<evidence type="ECO:0000256" key="4">
    <source>
        <dbReference type="ARBA" id="ARBA00022741"/>
    </source>
</evidence>
<sequence>MTDDTAYDMYEPVIGLEIHVQLNTASKLFSSALNRFGDEPNTNISEVCTGQPGALPVLNEEAVKKAILFGLAVKAKISNLTTFDRKSYFYPDSPRNFQITQFNHPIITGGSVISDVGGETKRFQISEAHLEDDTGMLKHFDTFAGVDYNRAGTPLLEIVSMPCIHSPKEASSYAMAIRSIMQYIGASDCSMEEGSLRIDANVSVRPKGEKDLRSKIEVKNMNSFNFLEMAIESEIRRQIRLYEQNPNTPFDELIPQATYRWDVKEKRTVLMRRKEKAEDYRYFPEPDLVPIVLTEEYISEIEKDMPELPHKRFERYTKKLNLTNYDASILIIDKKLSDYFEEALKTCRNAKLLCNLITVEFLGKLKEKNLNLFSIKIPPLHLAKLVNLIDSQTITGKIAKSVADDMIEHPEKDPEKIVKENPNYRPITDEAEIEKIVDQVLKENPNSIKDYLSGRDKALAFLVGQVMKITKGKASPGIVNKFILTKIKKLK</sequence>
<dbReference type="GO" id="GO:0005524">
    <property type="term" value="F:ATP binding"/>
    <property type="evidence" value="ECO:0007669"/>
    <property type="project" value="UniProtKB-KW"/>
</dbReference>
<dbReference type="InterPro" id="IPR003789">
    <property type="entry name" value="Asn/Gln_tRNA_amidoTrase-B-like"/>
</dbReference>
<comment type="similarity">
    <text evidence="1">Belongs to the GatB/GatE family. GatB subfamily.</text>
</comment>
<dbReference type="FunFam" id="1.10.10.410:FF:000001">
    <property type="entry name" value="Aspartyl/glutamyl-tRNA(Asn/Gln) amidotransferase subunit B"/>
    <property type="match status" value="1"/>
</dbReference>
<dbReference type="InterPro" id="IPR014746">
    <property type="entry name" value="Gln_synth/guanido_kin_cat_dom"/>
</dbReference>
<keyword evidence="6" id="KW-0648">Protein biosynthesis</keyword>
<dbReference type="Gene3D" id="1.10.150.380">
    <property type="entry name" value="GatB domain, N-terminal subdomain"/>
    <property type="match status" value="1"/>
</dbReference>
<dbReference type="PANTHER" id="PTHR11659:SF0">
    <property type="entry name" value="GLUTAMYL-TRNA(GLN) AMIDOTRANSFERASE SUBUNIT B, MITOCHONDRIAL"/>
    <property type="match status" value="1"/>
</dbReference>
<evidence type="ECO:0000256" key="6">
    <source>
        <dbReference type="ARBA" id="ARBA00022917"/>
    </source>
</evidence>
<dbReference type="InterPro" id="IPR042114">
    <property type="entry name" value="GatB_C_1"/>
</dbReference>
<dbReference type="EMBL" id="LAZR01009895">
    <property type="protein sequence ID" value="KKM70018.1"/>
    <property type="molecule type" value="Genomic_DNA"/>
</dbReference>
<evidence type="ECO:0000259" key="10">
    <source>
        <dbReference type="SMART" id="SM00845"/>
    </source>
</evidence>
<comment type="catalytic activity">
    <reaction evidence="9">
        <text>L-glutamyl-tRNA(Gln) + L-glutamine + ATP + H2O = L-glutaminyl-tRNA(Gln) + L-glutamate + ADP + phosphate + H(+)</text>
        <dbReference type="Rhea" id="RHEA:17521"/>
        <dbReference type="Rhea" id="RHEA-COMP:9681"/>
        <dbReference type="Rhea" id="RHEA-COMP:9684"/>
        <dbReference type="ChEBI" id="CHEBI:15377"/>
        <dbReference type="ChEBI" id="CHEBI:15378"/>
        <dbReference type="ChEBI" id="CHEBI:29985"/>
        <dbReference type="ChEBI" id="CHEBI:30616"/>
        <dbReference type="ChEBI" id="CHEBI:43474"/>
        <dbReference type="ChEBI" id="CHEBI:58359"/>
        <dbReference type="ChEBI" id="CHEBI:78520"/>
        <dbReference type="ChEBI" id="CHEBI:78521"/>
        <dbReference type="ChEBI" id="CHEBI:456216"/>
    </reaction>
</comment>
<feature type="domain" description="Asn/Gln amidotransferase" evidence="10">
    <location>
        <begin position="338"/>
        <end position="487"/>
    </location>
</feature>
<dbReference type="PANTHER" id="PTHR11659">
    <property type="entry name" value="GLUTAMYL-TRNA GLN AMIDOTRANSFERASE SUBUNIT B MITOCHONDRIAL AND PROKARYOTIC PET112-RELATED"/>
    <property type="match status" value="1"/>
</dbReference>
<dbReference type="GO" id="GO:0050567">
    <property type="term" value="F:glutaminyl-tRNA synthase (glutamine-hydrolyzing) activity"/>
    <property type="evidence" value="ECO:0007669"/>
    <property type="project" value="TreeGrafter"/>
</dbReference>
<evidence type="ECO:0000256" key="8">
    <source>
        <dbReference type="ARBA" id="ARBA00047380"/>
    </source>
</evidence>
<name>A0A0F9JK71_9ZZZZ</name>
<dbReference type="InterPro" id="IPR018027">
    <property type="entry name" value="Asn/Gln_amidotransferase"/>
</dbReference>
<keyword evidence="5" id="KW-0067">ATP-binding</keyword>
<dbReference type="GO" id="GO:0006412">
    <property type="term" value="P:translation"/>
    <property type="evidence" value="ECO:0007669"/>
    <property type="project" value="UniProtKB-KW"/>
</dbReference>
<dbReference type="AlphaFoldDB" id="A0A0F9JK71"/>
<comment type="function">
    <text evidence="7">Allows the formation of correctly charged Asn-tRNA(Asn) or Gln-tRNA(Gln) through the transamidation of misacylated Asp-tRNA(Asn) or Glu-tRNA(Gln) in organisms which lack either or both of asparaginyl-tRNA or glutaminyl-tRNA synthetases. The reaction takes place in the presence of glutamine and ATP through an activated phospho-Asp-tRNA(Asn) or phospho-Glu-tRNA(Gln).</text>
</comment>
<gene>
    <name evidence="11" type="ORF">LCGC14_1444950</name>
</gene>
<evidence type="ECO:0000256" key="5">
    <source>
        <dbReference type="ARBA" id="ARBA00022840"/>
    </source>
</evidence>
<keyword evidence="4" id="KW-0547">Nucleotide-binding</keyword>
<dbReference type="SUPFAM" id="SSF89095">
    <property type="entry name" value="GatB/YqeY motif"/>
    <property type="match status" value="1"/>
</dbReference>
<dbReference type="Gene3D" id="1.10.10.410">
    <property type="match status" value="1"/>
</dbReference>
<dbReference type="NCBIfam" id="NF004014">
    <property type="entry name" value="PRK05477.1-4"/>
    <property type="match status" value="1"/>
</dbReference>
<dbReference type="SUPFAM" id="SSF55931">
    <property type="entry name" value="Glutamine synthetase/guanido kinase"/>
    <property type="match status" value="1"/>
</dbReference>
<dbReference type="GO" id="GO:0070681">
    <property type="term" value="P:glutaminyl-tRNAGln biosynthesis via transamidation"/>
    <property type="evidence" value="ECO:0007669"/>
    <property type="project" value="TreeGrafter"/>
</dbReference>